<dbReference type="Pfam" id="PF21686">
    <property type="entry name" value="LigD_Prim-Pol"/>
    <property type="match status" value="1"/>
</dbReference>
<feature type="domain" description="DNA ligase D polymerase" evidence="1">
    <location>
        <begin position="35"/>
        <end position="308"/>
    </location>
</feature>
<comment type="caution">
    <text evidence="2">The sequence shown here is derived from an EMBL/GenBank/DDBJ whole genome shotgun (WGS) entry which is preliminary data.</text>
</comment>
<dbReference type="Proteomes" id="UP000555552">
    <property type="component" value="Unassembled WGS sequence"/>
</dbReference>
<dbReference type="EMBL" id="JABEMA010000407">
    <property type="protein sequence ID" value="NNH24578.1"/>
    <property type="molecule type" value="Genomic_DNA"/>
</dbReference>
<accession>A0A849C4N9</accession>
<dbReference type="GO" id="GO:0016874">
    <property type="term" value="F:ligase activity"/>
    <property type="evidence" value="ECO:0007669"/>
    <property type="project" value="UniProtKB-KW"/>
</dbReference>
<organism evidence="2 3">
    <name type="scientific">Pseudokineococcus marinus</name>
    <dbReference type="NCBI Taxonomy" id="351215"/>
    <lineage>
        <taxon>Bacteria</taxon>
        <taxon>Bacillati</taxon>
        <taxon>Actinomycetota</taxon>
        <taxon>Actinomycetes</taxon>
        <taxon>Kineosporiales</taxon>
        <taxon>Kineosporiaceae</taxon>
        <taxon>Pseudokineococcus</taxon>
    </lineage>
</organism>
<keyword evidence="3" id="KW-1185">Reference proteome</keyword>
<dbReference type="InterPro" id="IPR052171">
    <property type="entry name" value="NHEJ_LigD"/>
</dbReference>
<evidence type="ECO:0000313" key="3">
    <source>
        <dbReference type="Proteomes" id="UP000555552"/>
    </source>
</evidence>
<dbReference type="NCBIfam" id="TIGR02778">
    <property type="entry name" value="ligD_pol"/>
    <property type="match status" value="1"/>
</dbReference>
<keyword evidence="2" id="KW-0436">Ligase</keyword>
<protein>
    <submittedName>
        <fullName evidence="2">ATP-dependent DNA ligase</fullName>
    </submittedName>
</protein>
<dbReference type="InterPro" id="IPR014145">
    <property type="entry name" value="LigD_pol_dom"/>
</dbReference>
<gene>
    <name evidence="2" type="ORF">HLB09_16080</name>
</gene>
<dbReference type="AlphaFoldDB" id="A0A849C4N9"/>
<dbReference type="PANTHER" id="PTHR42705">
    <property type="entry name" value="BIFUNCTIONAL NON-HOMOLOGOUS END JOINING PROTEIN LIGD"/>
    <property type="match status" value="1"/>
</dbReference>
<dbReference type="PANTHER" id="PTHR42705:SF2">
    <property type="entry name" value="BIFUNCTIONAL NON-HOMOLOGOUS END JOINING PROTEIN LIGD"/>
    <property type="match status" value="1"/>
</dbReference>
<name>A0A849C4N9_9ACTN</name>
<sequence length="322" mass="35379">MSPQHEATVQVVEVGGRRLRLTSLEKVLYPATGTTKAEVLDYVARAAEPLLRQLRDRPVTRVRWPHGVGDASFFEKNAPAGTPSWVRTARVPLRSSERDGRADGGAPPEVVVFPLLDDVAGLVWAANLSAIELHTPQWRVRRPEPDGDDGPVRTAHPDRLVVDLDPGPGTGLAECAALAHVVAERLEADGLDPRPVTSGSKGLQLYAAVSGEQDADVVRDYVRRLAESLARDRPREVVATMTKARRTGRVLLDWSQNTWSKTTVTPYSLRGREQPRVAAPRTWDELDEHLEQLSPEQVLERLAADGDLLDDVTGPGPRLPER</sequence>
<evidence type="ECO:0000313" key="2">
    <source>
        <dbReference type="EMBL" id="NNH24578.1"/>
    </source>
</evidence>
<dbReference type="RefSeq" id="WP_171204311.1">
    <property type="nucleotide sequence ID" value="NZ_BAAANP010000016.1"/>
</dbReference>
<proteinExistence type="predicted"/>
<evidence type="ECO:0000259" key="1">
    <source>
        <dbReference type="Pfam" id="PF21686"/>
    </source>
</evidence>
<reference evidence="2 3" key="1">
    <citation type="submission" date="2020-05" db="EMBL/GenBank/DDBJ databases">
        <title>MicrobeNet Type strains.</title>
        <authorList>
            <person name="Nicholson A.C."/>
        </authorList>
    </citation>
    <scope>NUCLEOTIDE SEQUENCE [LARGE SCALE GENOMIC DNA]</scope>
    <source>
        <strain evidence="2 3">JCM 14547</strain>
    </source>
</reference>
<dbReference type="Gene3D" id="3.90.920.10">
    <property type="entry name" value="DNA primase, PRIM domain"/>
    <property type="match status" value="1"/>
</dbReference>